<organism evidence="2 3">
    <name type="scientific">Pararge aegeria aegeria</name>
    <dbReference type="NCBI Taxonomy" id="348720"/>
    <lineage>
        <taxon>Eukaryota</taxon>
        <taxon>Metazoa</taxon>
        <taxon>Ecdysozoa</taxon>
        <taxon>Arthropoda</taxon>
        <taxon>Hexapoda</taxon>
        <taxon>Insecta</taxon>
        <taxon>Pterygota</taxon>
        <taxon>Neoptera</taxon>
        <taxon>Endopterygota</taxon>
        <taxon>Lepidoptera</taxon>
        <taxon>Glossata</taxon>
        <taxon>Ditrysia</taxon>
        <taxon>Papilionoidea</taxon>
        <taxon>Nymphalidae</taxon>
        <taxon>Satyrinae</taxon>
        <taxon>Satyrini</taxon>
        <taxon>Parargina</taxon>
        <taxon>Pararge</taxon>
    </lineage>
</organism>
<keyword evidence="1" id="KW-0732">Signal</keyword>
<evidence type="ECO:0000313" key="2">
    <source>
        <dbReference type="EMBL" id="CAH2266993.1"/>
    </source>
</evidence>
<feature type="signal peptide" evidence="1">
    <location>
        <begin position="1"/>
        <end position="19"/>
    </location>
</feature>
<dbReference type="Proteomes" id="UP000838756">
    <property type="component" value="Unassembled WGS sequence"/>
</dbReference>
<feature type="chain" id="PRO_5035886438" evidence="1">
    <location>
        <begin position="20"/>
        <end position="67"/>
    </location>
</feature>
<gene>
    <name evidence="2" type="primary">jg6692</name>
    <name evidence="2" type="ORF">PAEG_LOCUS25588</name>
</gene>
<name>A0A8S4SIP8_9NEOP</name>
<dbReference type="EMBL" id="CAKXAJ010026337">
    <property type="protein sequence ID" value="CAH2266993.1"/>
    <property type="molecule type" value="Genomic_DNA"/>
</dbReference>
<keyword evidence="3" id="KW-1185">Reference proteome</keyword>
<comment type="caution">
    <text evidence="2">The sequence shown here is derived from an EMBL/GenBank/DDBJ whole genome shotgun (WGS) entry which is preliminary data.</text>
</comment>
<dbReference type="AlphaFoldDB" id="A0A8S4SIP8"/>
<proteinExistence type="predicted"/>
<evidence type="ECO:0000256" key="1">
    <source>
        <dbReference type="SAM" id="SignalP"/>
    </source>
</evidence>
<evidence type="ECO:0000313" key="3">
    <source>
        <dbReference type="Proteomes" id="UP000838756"/>
    </source>
</evidence>
<protein>
    <submittedName>
        <fullName evidence="2">Jg6692 protein</fullName>
    </submittedName>
</protein>
<reference evidence="2" key="1">
    <citation type="submission" date="2022-03" db="EMBL/GenBank/DDBJ databases">
        <authorList>
            <person name="Lindestad O."/>
        </authorList>
    </citation>
    <scope>NUCLEOTIDE SEQUENCE</scope>
</reference>
<sequence length="67" mass="6844">MSKLTYLLVLMTVVAIVAAHPRPQGVGVVDEENGIAVVDGDGSAVGGGDVIIVEQPDTGVSLRKEEA</sequence>
<accession>A0A8S4SIP8</accession>